<gene>
    <name evidence="1" type="ORF">LCGC14_1918440</name>
</gene>
<protein>
    <submittedName>
        <fullName evidence="1">Uncharacterized protein</fullName>
    </submittedName>
</protein>
<reference evidence="1" key="1">
    <citation type="journal article" date="2015" name="Nature">
        <title>Complex archaea that bridge the gap between prokaryotes and eukaryotes.</title>
        <authorList>
            <person name="Spang A."/>
            <person name="Saw J.H."/>
            <person name="Jorgensen S.L."/>
            <person name="Zaremba-Niedzwiedzka K."/>
            <person name="Martijn J."/>
            <person name="Lind A.E."/>
            <person name="van Eijk R."/>
            <person name="Schleper C."/>
            <person name="Guy L."/>
            <person name="Ettema T.J."/>
        </authorList>
    </citation>
    <scope>NUCLEOTIDE SEQUENCE</scope>
</reference>
<name>A0A0F9FRA7_9ZZZZ</name>
<accession>A0A0F9FRA7</accession>
<organism evidence="1">
    <name type="scientific">marine sediment metagenome</name>
    <dbReference type="NCBI Taxonomy" id="412755"/>
    <lineage>
        <taxon>unclassified sequences</taxon>
        <taxon>metagenomes</taxon>
        <taxon>ecological metagenomes</taxon>
    </lineage>
</organism>
<evidence type="ECO:0000313" key="1">
    <source>
        <dbReference type="EMBL" id="KKL89059.1"/>
    </source>
</evidence>
<dbReference type="EMBL" id="LAZR01020392">
    <property type="protein sequence ID" value="KKL89059.1"/>
    <property type="molecule type" value="Genomic_DNA"/>
</dbReference>
<proteinExistence type="predicted"/>
<dbReference type="AlphaFoldDB" id="A0A0F9FRA7"/>
<comment type="caution">
    <text evidence="1">The sequence shown here is derived from an EMBL/GenBank/DDBJ whole genome shotgun (WGS) entry which is preliminary data.</text>
</comment>
<feature type="non-terminal residue" evidence="1">
    <location>
        <position position="1"/>
    </location>
</feature>
<sequence>SLTVLWYNWTIIPVKLDIQEWQVVIERVIMPELKENKIEAPEQLSVQSEDNFEFQEEVEDFVLIDRGEISPSDESGYIRKKGLLKLAAGSTLSDTQVYPFLASVELDLMRKIDEQLGLEELYIACCRNGNRTWQMRV</sequence>